<reference evidence="1 2" key="1">
    <citation type="submission" date="2023-01" db="EMBL/GenBank/DDBJ databases">
        <title>Analysis of 21 Apiospora genomes using comparative genomics revels a genus with tremendous synthesis potential of carbohydrate active enzymes and secondary metabolites.</title>
        <authorList>
            <person name="Sorensen T."/>
        </authorList>
    </citation>
    <scope>NUCLEOTIDE SEQUENCE [LARGE SCALE GENOMIC DNA]</scope>
    <source>
        <strain evidence="1 2">CBS 114990</strain>
    </source>
</reference>
<comment type="caution">
    <text evidence="1">The sequence shown here is derived from an EMBL/GenBank/DDBJ whole genome shotgun (WGS) entry which is preliminary data.</text>
</comment>
<dbReference type="Proteomes" id="UP001433268">
    <property type="component" value="Unassembled WGS sequence"/>
</dbReference>
<organism evidence="1 2">
    <name type="scientific">Apiospora hydei</name>
    <dbReference type="NCBI Taxonomy" id="1337664"/>
    <lineage>
        <taxon>Eukaryota</taxon>
        <taxon>Fungi</taxon>
        <taxon>Dikarya</taxon>
        <taxon>Ascomycota</taxon>
        <taxon>Pezizomycotina</taxon>
        <taxon>Sordariomycetes</taxon>
        <taxon>Xylariomycetidae</taxon>
        <taxon>Amphisphaeriales</taxon>
        <taxon>Apiosporaceae</taxon>
        <taxon>Apiospora</taxon>
    </lineage>
</organism>
<evidence type="ECO:0000313" key="2">
    <source>
        <dbReference type="Proteomes" id="UP001433268"/>
    </source>
</evidence>
<proteinExistence type="predicted"/>
<dbReference type="RefSeq" id="XP_066669022.1">
    <property type="nucleotide sequence ID" value="XM_066810099.1"/>
</dbReference>
<name>A0ABR1WR71_9PEZI</name>
<gene>
    <name evidence="1" type="ORF">PG997_005784</name>
</gene>
<dbReference type="GeneID" id="92043159"/>
<dbReference type="EMBL" id="JAQQWN010000005">
    <property type="protein sequence ID" value="KAK8084513.1"/>
    <property type="molecule type" value="Genomic_DNA"/>
</dbReference>
<evidence type="ECO:0000313" key="1">
    <source>
        <dbReference type="EMBL" id="KAK8084513.1"/>
    </source>
</evidence>
<sequence length="362" mass="41985">MATRHLDHDTGLVYYEHQFRPQIFSHKYWDKKPIKRARRPRRKSKGPRSLMDMAMTAIGDNLSLLSPEALRESPEMLIWRTWDHFYDEGRLLNFHGWKTFLDTLAGKKHPEKQTDPSRKRSASTVFPLPNPRPPLALFLTPLRSPAATFLVRLTISHGASFEKNEMLALAGLENLCTLSIISPELDPTTCTFPRVDDRLVREWSLLRRPFPSLRALRIWGNDFTTFRSLEHVLAFPVLEVYNVAGKYTDWNSRKLDGRYQCLWIRDQPEDPDQPIEAAFGKVSKPYVTMFLGDVDEVKYRAISPTLRYEICNTYVRNEHAPRLDEARRVSKRPIHSVSNPAAASKHKRHLNINQVLAQFLNS</sequence>
<keyword evidence="2" id="KW-1185">Reference proteome</keyword>
<accession>A0ABR1WR71</accession>
<protein>
    <submittedName>
        <fullName evidence="1">Uncharacterized protein</fullName>
    </submittedName>
</protein>